<name>A0A2H3CCK8_ARMGA</name>
<keyword evidence="2" id="KW-1185">Reference proteome</keyword>
<evidence type="ECO:0000313" key="1">
    <source>
        <dbReference type="EMBL" id="PBK80811.1"/>
    </source>
</evidence>
<accession>A0A2H3CCK8</accession>
<reference evidence="2" key="1">
    <citation type="journal article" date="2017" name="Nat. Ecol. Evol.">
        <title>Genome expansion and lineage-specific genetic innovations in the forest pathogenic fungi Armillaria.</title>
        <authorList>
            <person name="Sipos G."/>
            <person name="Prasanna A.N."/>
            <person name="Walter M.C."/>
            <person name="O'Connor E."/>
            <person name="Balint B."/>
            <person name="Krizsan K."/>
            <person name="Kiss B."/>
            <person name="Hess J."/>
            <person name="Varga T."/>
            <person name="Slot J."/>
            <person name="Riley R."/>
            <person name="Boka B."/>
            <person name="Rigling D."/>
            <person name="Barry K."/>
            <person name="Lee J."/>
            <person name="Mihaltcheva S."/>
            <person name="LaButti K."/>
            <person name="Lipzen A."/>
            <person name="Waldron R."/>
            <person name="Moloney N.M."/>
            <person name="Sperisen C."/>
            <person name="Kredics L."/>
            <person name="Vagvoelgyi C."/>
            <person name="Patrignani A."/>
            <person name="Fitzpatrick D."/>
            <person name="Nagy I."/>
            <person name="Doyle S."/>
            <person name="Anderson J.B."/>
            <person name="Grigoriev I.V."/>
            <person name="Gueldener U."/>
            <person name="Muensterkoetter M."/>
            <person name="Nagy L.G."/>
        </authorList>
    </citation>
    <scope>NUCLEOTIDE SEQUENCE [LARGE SCALE GENOMIC DNA]</scope>
    <source>
        <strain evidence="2">Ar21-2</strain>
    </source>
</reference>
<dbReference type="AlphaFoldDB" id="A0A2H3CCK8"/>
<organism evidence="1 2">
    <name type="scientific">Armillaria gallica</name>
    <name type="common">Bulbous honey fungus</name>
    <name type="synonym">Armillaria bulbosa</name>
    <dbReference type="NCBI Taxonomy" id="47427"/>
    <lineage>
        <taxon>Eukaryota</taxon>
        <taxon>Fungi</taxon>
        <taxon>Dikarya</taxon>
        <taxon>Basidiomycota</taxon>
        <taxon>Agaricomycotina</taxon>
        <taxon>Agaricomycetes</taxon>
        <taxon>Agaricomycetidae</taxon>
        <taxon>Agaricales</taxon>
        <taxon>Marasmiineae</taxon>
        <taxon>Physalacriaceae</taxon>
        <taxon>Armillaria</taxon>
    </lineage>
</organism>
<sequence>MYVPQHMQQNCMRSSDGERVERTWALMKAPETVKMSFQIFPVSSQIYDEFGGPPQLIILEPSLLFTTMPDHEDTAKILVPFQHVGLMVILASITHPKSRQLPMHYHSRDIMNASLSEILTFSVVRAIAVMLTAVTTKNAADAMSFPTNHADHEVKGPLQCKRF</sequence>
<dbReference type="EMBL" id="KZ293739">
    <property type="protein sequence ID" value="PBK80811.1"/>
    <property type="molecule type" value="Genomic_DNA"/>
</dbReference>
<dbReference type="Proteomes" id="UP000217790">
    <property type="component" value="Unassembled WGS sequence"/>
</dbReference>
<protein>
    <submittedName>
        <fullName evidence="1">Uncharacterized protein</fullName>
    </submittedName>
</protein>
<gene>
    <name evidence="1" type="ORF">ARMGADRAFT_1039735</name>
</gene>
<proteinExistence type="predicted"/>
<dbReference type="InParanoid" id="A0A2H3CCK8"/>
<evidence type="ECO:0000313" key="2">
    <source>
        <dbReference type="Proteomes" id="UP000217790"/>
    </source>
</evidence>